<dbReference type="RefSeq" id="WP_111514768.1">
    <property type="nucleotide sequence ID" value="NZ_QFYR01000002.1"/>
</dbReference>
<keyword evidence="1" id="KW-0175">Coiled coil</keyword>
<dbReference type="EMBL" id="QFYR01000002">
    <property type="protein sequence ID" value="RAK52482.1"/>
    <property type="molecule type" value="Genomic_DNA"/>
</dbReference>
<proteinExistence type="predicted"/>
<comment type="caution">
    <text evidence="2">The sequence shown here is derived from an EMBL/GenBank/DDBJ whole genome shotgun (WGS) entry which is preliminary data.</text>
</comment>
<dbReference type="AlphaFoldDB" id="A0A328ACK7"/>
<name>A0A328ACK7_9CAUL</name>
<reference evidence="3" key="1">
    <citation type="submission" date="2018-05" db="EMBL/GenBank/DDBJ databases">
        <authorList>
            <person name="Li X."/>
        </authorList>
    </citation>
    <scope>NUCLEOTIDE SEQUENCE [LARGE SCALE GENOMIC DNA]</scope>
    <source>
        <strain evidence="3">YIM 73061</strain>
    </source>
</reference>
<sequence>MTWPANDSGATRNWLFLVEMEDGADALLRALGPFPAQGARVARMAMEVSGDIARLEVEANGLDEERAAYLRTRLQQLASVRSVAAGWR</sequence>
<feature type="coiled-coil region" evidence="1">
    <location>
        <begin position="45"/>
        <end position="72"/>
    </location>
</feature>
<organism evidence="2 3">
    <name type="scientific">Phenylobacterium deserti</name>
    <dbReference type="NCBI Taxonomy" id="1914756"/>
    <lineage>
        <taxon>Bacteria</taxon>
        <taxon>Pseudomonadati</taxon>
        <taxon>Pseudomonadota</taxon>
        <taxon>Alphaproteobacteria</taxon>
        <taxon>Caulobacterales</taxon>
        <taxon>Caulobacteraceae</taxon>
        <taxon>Phenylobacterium</taxon>
    </lineage>
</organism>
<evidence type="ECO:0008006" key="4">
    <source>
        <dbReference type="Google" id="ProtNLM"/>
    </source>
</evidence>
<protein>
    <recommendedName>
        <fullName evidence="4">ACT domain-containing protein</fullName>
    </recommendedName>
</protein>
<dbReference type="OrthoDB" id="9941555at2"/>
<gene>
    <name evidence="2" type="ORF">DJ018_09715</name>
</gene>
<evidence type="ECO:0000256" key="1">
    <source>
        <dbReference type="SAM" id="Coils"/>
    </source>
</evidence>
<accession>A0A328ACK7</accession>
<keyword evidence="3" id="KW-1185">Reference proteome</keyword>
<evidence type="ECO:0000313" key="3">
    <source>
        <dbReference type="Proteomes" id="UP000249725"/>
    </source>
</evidence>
<dbReference type="Proteomes" id="UP000249725">
    <property type="component" value="Unassembled WGS sequence"/>
</dbReference>
<evidence type="ECO:0000313" key="2">
    <source>
        <dbReference type="EMBL" id="RAK52482.1"/>
    </source>
</evidence>